<name>M4Q9S5_9EUKA</name>
<evidence type="ECO:0000313" key="2">
    <source>
        <dbReference type="EMBL" id="AGH24121.1"/>
    </source>
</evidence>
<keyword evidence="1" id="KW-0472">Membrane</keyword>
<dbReference type="GeneID" id="15333032"/>
<feature type="transmembrane region" description="Helical" evidence="1">
    <location>
        <begin position="14"/>
        <end position="36"/>
    </location>
</feature>
<sequence length="225" mass="27567">MPFFYFMWLEFKQVFFQTFIRNFFFLLVFSIFYLYLKKNPVNIFDIIAILHLEVLLVLLFNSQLILLSLDTKHSYKKFQIISSRSHLNFGYHRFYILFVLIHYVFQFFLAIFCIFLLLYVLFFDIQFLLSNFVYLYYTFFIFFVYTLSVLCFYLLVGLISLNFSFKKILVHLIFFPFYLPIVLFSVDSMTHLYLYEFSTNSVYLLISICIFFLILLFLLIPYFFK</sequence>
<dbReference type="EMBL" id="KC353354">
    <property type="protein sequence ID" value="AGH24121.1"/>
    <property type="molecule type" value="Genomic_DNA"/>
</dbReference>
<evidence type="ECO:0000256" key="1">
    <source>
        <dbReference type="SAM" id="Phobius"/>
    </source>
</evidence>
<organism evidence="2">
    <name type="scientific">Jakoba bahamiensis</name>
    <dbReference type="NCBI Taxonomy" id="221721"/>
    <lineage>
        <taxon>Eukaryota</taxon>
        <taxon>Discoba</taxon>
        <taxon>Jakobida</taxon>
        <taxon>Histionina</taxon>
        <taxon>Jakobidae</taxon>
        <taxon>Jakoba</taxon>
    </lineage>
</organism>
<protein>
    <submittedName>
        <fullName evidence="2">ABC transporter channel subunit</fullName>
    </submittedName>
</protein>
<dbReference type="RefSeq" id="YP_007890627.1">
    <property type="nucleotide sequence ID" value="NC_021126.1"/>
</dbReference>
<geneLocation type="mitochondrion" evidence="2"/>
<feature type="transmembrane region" description="Helical" evidence="1">
    <location>
        <begin position="168"/>
        <end position="186"/>
    </location>
</feature>
<accession>M4Q9S5</accession>
<proteinExistence type="predicted"/>
<feature type="transmembrane region" description="Helical" evidence="1">
    <location>
        <begin position="94"/>
        <end position="122"/>
    </location>
</feature>
<keyword evidence="2" id="KW-0496">Mitochondrion</keyword>
<reference evidence="2" key="2">
    <citation type="journal article" date="2013" name="Genome Biol. Evol.">
        <title>Strikingly bacteria-like and gene-rich mitochondrial genomes throughout jakobid protists.</title>
        <authorList>
            <person name="Burger G."/>
            <person name="Gray M.W."/>
            <person name="Forget L."/>
            <person name="Lang B.F."/>
        </authorList>
    </citation>
    <scope>NUCLEOTIDE SEQUENCE</scope>
    <source>
        <strain evidence="2">ATCC 50695</strain>
    </source>
</reference>
<keyword evidence="1" id="KW-1133">Transmembrane helix</keyword>
<dbReference type="AlphaFoldDB" id="M4Q9S5"/>
<feature type="transmembrane region" description="Helical" evidence="1">
    <location>
        <begin position="134"/>
        <end position="156"/>
    </location>
</feature>
<feature type="transmembrane region" description="Helical" evidence="1">
    <location>
        <begin position="48"/>
        <end position="69"/>
    </location>
</feature>
<gene>
    <name evidence="2" type="primary">ccmB</name>
</gene>
<keyword evidence="1" id="KW-0812">Transmembrane</keyword>
<reference evidence="2" key="1">
    <citation type="journal article" date="2006" name="RNA">
        <title>Hybrid E. coli--Mitochondrial ribonuclease P RNAs are catalytically active.</title>
        <authorList>
            <person name="Seif E."/>
            <person name="Cadieux A."/>
            <person name="Lang B.F."/>
        </authorList>
    </citation>
    <scope>NUCLEOTIDE SEQUENCE</scope>
    <source>
        <strain evidence="2">ATCC 50695</strain>
    </source>
</reference>
<feature type="transmembrane region" description="Helical" evidence="1">
    <location>
        <begin position="202"/>
        <end position="224"/>
    </location>
</feature>